<keyword evidence="5" id="KW-1185">Reference proteome</keyword>
<dbReference type="GO" id="GO:0019867">
    <property type="term" value="C:outer membrane"/>
    <property type="evidence" value="ECO:0007669"/>
    <property type="project" value="InterPro"/>
</dbReference>
<keyword evidence="1" id="KW-0732">Signal</keyword>
<dbReference type="GeneID" id="49406068"/>
<feature type="domain" description="G5" evidence="2">
    <location>
        <begin position="143"/>
        <end position="222"/>
    </location>
</feature>
<dbReference type="Proteomes" id="UP000443070">
    <property type="component" value="Unassembled WGS sequence"/>
</dbReference>
<dbReference type="CDD" id="cd22786">
    <property type="entry name" value="DPBB_YuiC-like"/>
    <property type="match status" value="1"/>
</dbReference>
<dbReference type="EMBL" id="WNBW01000012">
    <property type="protein sequence ID" value="MTU04849.1"/>
    <property type="molecule type" value="Genomic_DNA"/>
</dbReference>
<dbReference type="InterPro" id="IPR010611">
    <property type="entry name" value="3D_dom"/>
</dbReference>
<dbReference type="PANTHER" id="PTHR39160">
    <property type="entry name" value="CELL WALL-BINDING PROTEIN YOCH"/>
    <property type="match status" value="1"/>
</dbReference>
<dbReference type="OrthoDB" id="9798935at2"/>
<dbReference type="SMART" id="SM01208">
    <property type="entry name" value="G5"/>
    <property type="match status" value="1"/>
</dbReference>
<dbReference type="InterPro" id="IPR007137">
    <property type="entry name" value="DUF348"/>
</dbReference>
<dbReference type="Gene3D" id="2.40.40.10">
    <property type="entry name" value="RlpA-like domain"/>
    <property type="match status" value="1"/>
</dbReference>
<dbReference type="Pfam" id="PF06725">
    <property type="entry name" value="3D"/>
    <property type="match status" value="1"/>
</dbReference>
<evidence type="ECO:0000313" key="4">
    <source>
        <dbReference type="EMBL" id="MTU04849.1"/>
    </source>
</evidence>
<dbReference type="Proteomes" id="UP000484547">
    <property type="component" value="Unassembled WGS sequence"/>
</dbReference>
<dbReference type="PANTHER" id="PTHR39160:SF4">
    <property type="entry name" value="RESUSCITATION-PROMOTING FACTOR RPFB"/>
    <property type="match status" value="1"/>
</dbReference>
<organism evidence="3 6">
    <name type="scientific">Phascolarctobacterium faecium</name>
    <dbReference type="NCBI Taxonomy" id="33025"/>
    <lineage>
        <taxon>Bacteria</taxon>
        <taxon>Bacillati</taxon>
        <taxon>Bacillota</taxon>
        <taxon>Negativicutes</taxon>
        <taxon>Acidaminococcales</taxon>
        <taxon>Acidaminococcaceae</taxon>
        <taxon>Phascolarctobacterium</taxon>
    </lineage>
</organism>
<dbReference type="Pfam" id="PF03990">
    <property type="entry name" value="DUF348"/>
    <property type="match status" value="2"/>
</dbReference>
<dbReference type="InterPro" id="IPR036908">
    <property type="entry name" value="RlpA-like_sf"/>
</dbReference>
<dbReference type="RefSeq" id="WP_113078168.1">
    <property type="nucleotide sequence ID" value="NZ_AP019004.1"/>
</dbReference>
<dbReference type="Gene3D" id="2.20.230.10">
    <property type="entry name" value="Resuscitation-promoting factor rpfb"/>
    <property type="match status" value="1"/>
</dbReference>
<evidence type="ECO:0000256" key="1">
    <source>
        <dbReference type="ARBA" id="ARBA00022729"/>
    </source>
</evidence>
<dbReference type="InterPro" id="IPR011098">
    <property type="entry name" value="G5_dom"/>
</dbReference>
<dbReference type="GO" id="GO:0004553">
    <property type="term" value="F:hydrolase activity, hydrolyzing O-glycosyl compounds"/>
    <property type="evidence" value="ECO:0007669"/>
    <property type="project" value="InterPro"/>
</dbReference>
<dbReference type="SUPFAM" id="SSF50685">
    <property type="entry name" value="Barwin-like endoglucanases"/>
    <property type="match status" value="1"/>
</dbReference>
<gene>
    <name evidence="3" type="ORF">GMD11_10995</name>
    <name evidence="4" type="ORF">GMD18_10665</name>
</gene>
<reference evidence="5 6" key="1">
    <citation type="journal article" date="2019" name="Nat. Med.">
        <title>A library of human gut bacterial isolates paired with longitudinal multiomics data enables mechanistic microbiome research.</title>
        <authorList>
            <person name="Poyet M."/>
            <person name="Groussin M."/>
            <person name="Gibbons S.M."/>
            <person name="Avila-Pacheco J."/>
            <person name="Jiang X."/>
            <person name="Kearney S.M."/>
            <person name="Perrotta A.R."/>
            <person name="Berdy B."/>
            <person name="Zhao S."/>
            <person name="Lieberman T.D."/>
            <person name="Swanson P.K."/>
            <person name="Smith M."/>
            <person name="Roesemann S."/>
            <person name="Alexander J.E."/>
            <person name="Rich S.A."/>
            <person name="Livny J."/>
            <person name="Vlamakis H."/>
            <person name="Clish C."/>
            <person name="Bullock K."/>
            <person name="Deik A."/>
            <person name="Scott J."/>
            <person name="Pierce K.A."/>
            <person name="Xavier R.J."/>
            <person name="Alm E.J."/>
        </authorList>
    </citation>
    <scope>NUCLEOTIDE SEQUENCE [LARGE SCALE GENOMIC DNA]</scope>
    <source>
        <strain evidence="3 6">BIOML-A13</strain>
        <strain evidence="4 5">BIOML-A3</strain>
    </source>
</reference>
<dbReference type="AlphaFoldDB" id="A0A3G9H4U7"/>
<dbReference type="Pfam" id="PF07501">
    <property type="entry name" value="G5"/>
    <property type="match status" value="1"/>
</dbReference>
<dbReference type="GO" id="GO:0009254">
    <property type="term" value="P:peptidoglycan turnover"/>
    <property type="evidence" value="ECO:0007669"/>
    <property type="project" value="InterPro"/>
</dbReference>
<protein>
    <recommendedName>
        <fullName evidence="2">G5 domain-containing protein</fullName>
    </recommendedName>
</protein>
<evidence type="ECO:0000313" key="3">
    <source>
        <dbReference type="EMBL" id="MTT76776.1"/>
    </source>
</evidence>
<dbReference type="EMBL" id="WNBM01000011">
    <property type="protein sequence ID" value="MTT76776.1"/>
    <property type="molecule type" value="Genomic_DNA"/>
</dbReference>
<proteinExistence type="predicted"/>
<sequence length="325" mass="36483">MPNRKSLYRAMEILPLLLVVVLVFSAICLANSKEIVLRYDGQEKVVTTILEDPRSILEESGVKVGKEDRILISPANAEKKTMEVIELKRALPVTIEKYGVSKKFYTGKATVGEALDALAINYEGKTVYPAVDTPITSDLEIHILGRFDELHEEEQPIEPPVEFVDNLEKPYGENKVLEPGVPGKMKVTRKTTLKDGLFQTHIISKTVLEEPRRELVERGMARSIETSRGRMRYNKVMTMEITAYTLGEGSGTGRTSIGLVPYEGIVAVDPRVIPYYTKLYIPGYGIAMAGDTGGAIRGNRLDVFMHDWHRAIQWGRRTLDVYILE</sequence>
<name>A0A3G9H4U7_9FIRM</name>
<dbReference type="InterPro" id="IPR051933">
    <property type="entry name" value="Resuscitation_pf_RpfB"/>
</dbReference>
<evidence type="ECO:0000313" key="6">
    <source>
        <dbReference type="Proteomes" id="UP000484547"/>
    </source>
</evidence>
<dbReference type="PROSITE" id="PS51109">
    <property type="entry name" value="G5"/>
    <property type="match status" value="1"/>
</dbReference>
<comment type="caution">
    <text evidence="3">The sequence shown here is derived from an EMBL/GenBank/DDBJ whole genome shotgun (WGS) entry which is preliminary data.</text>
</comment>
<evidence type="ECO:0000313" key="5">
    <source>
        <dbReference type="Proteomes" id="UP000443070"/>
    </source>
</evidence>
<accession>A0A3G9H4U7</accession>
<evidence type="ECO:0000259" key="2">
    <source>
        <dbReference type="PROSITE" id="PS51109"/>
    </source>
</evidence>